<dbReference type="InterPro" id="IPR002156">
    <property type="entry name" value="RNaseH_domain"/>
</dbReference>
<dbReference type="InterPro" id="IPR044730">
    <property type="entry name" value="RNase_H-like_dom_plant"/>
</dbReference>
<name>A0A8T2BQ62_ARASU</name>
<evidence type="ECO:0000259" key="2">
    <source>
        <dbReference type="Pfam" id="PF13966"/>
    </source>
</evidence>
<evidence type="ECO:0000259" key="1">
    <source>
        <dbReference type="Pfam" id="PF13456"/>
    </source>
</evidence>
<dbReference type="GO" id="GO:0003676">
    <property type="term" value="F:nucleic acid binding"/>
    <property type="evidence" value="ECO:0007669"/>
    <property type="project" value="InterPro"/>
</dbReference>
<dbReference type="AlphaFoldDB" id="A0A8T2BQ62"/>
<reference evidence="3 4" key="1">
    <citation type="submission" date="2020-12" db="EMBL/GenBank/DDBJ databases">
        <title>Concerted genomic and epigenomic changes stabilize Arabidopsis allopolyploids.</title>
        <authorList>
            <person name="Chen Z."/>
        </authorList>
    </citation>
    <scope>NUCLEOTIDE SEQUENCE [LARGE SCALE GENOMIC DNA]</scope>
    <source>
        <strain evidence="3">As9502</strain>
        <tissue evidence="3">Leaf</tissue>
    </source>
</reference>
<dbReference type="GO" id="GO:0003964">
    <property type="term" value="F:RNA-directed DNA polymerase activity"/>
    <property type="evidence" value="ECO:0007669"/>
    <property type="project" value="UniProtKB-KW"/>
</dbReference>
<gene>
    <name evidence="3" type="ORF">ISN44_As07g000910</name>
</gene>
<dbReference type="Pfam" id="PF13966">
    <property type="entry name" value="zf-RVT"/>
    <property type="match status" value="1"/>
</dbReference>
<dbReference type="EMBL" id="JAEFBJ010000007">
    <property type="protein sequence ID" value="KAG7587712.1"/>
    <property type="molecule type" value="Genomic_DNA"/>
</dbReference>
<protein>
    <submittedName>
        <fullName evidence="3">Reverse transcriptase zinc-binding domain</fullName>
    </submittedName>
</protein>
<dbReference type="Pfam" id="PF13456">
    <property type="entry name" value="RVT_3"/>
    <property type="match status" value="1"/>
</dbReference>
<evidence type="ECO:0000313" key="3">
    <source>
        <dbReference type="EMBL" id="KAG7587712.1"/>
    </source>
</evidence>
<dbReference type="OrthoDB" id="1750965at2759"/>
<proteinExistence type="predicted"/>
<organism evidence="3 4">
    <name type="scientific">Arabidopsis suecica</name>
    <name type="common">Swedish thale-cress</name>
    <name type="synonym">Cardaminopsis suecica</name>
    <dbReference type="NCBI Taxonomy" id="45249"/>
    <lineage>
        <taxon>Eukaryota</taxon>
        <taxon>Viridiplantae</taxon>
        <taxon>Streptophyta</taxon>
        <taxon>Embryophyta</taxon>
        <taxon>Tracheophyta</taxon>
        <taxon>Spermatophyta</taxon>
        <taxon>Magnoliopsida</taxon>
        <taxon>eudicotyledons</taxon>
        <taxon>Gunneridae</taxon>
        <taxon>Pentapetalae</taxon>
        <taxon>rosids</taxon>
        <taxon>malvids</taxon>
        <taxon>Brassicales</taxon>
        <taxon>Brassicaceae</taxon>
        <taxon>Camelineae</taxon>
        <taxon>Arabidopsis</taxon>
    </lineage>
</organism>
<dbReference type="GO" id="GO:0004523">
    <property type="term" value="F:RNA-DNA hybrid ribonuclease activity"/>
    <property type="evidence" value="ECO:0007669"/>
    <property type="project" value="InterPro"/>
</dbReference>
<dbReference type="CDD" id="cd06222">
    <property type="entry name" value="RNase_H_like"/>
    <property type="match status" value="1"/>
</dbReference>
<dbReference type="PANTHER" id="PTHR47074:SF78">
    <property type="entry name" value="GB|AAF30348.1-RELATED"/>
    <property type="match status" value="1"/>
</dbReference>
<keyword evidence="3" id="KW-0548">Nucleotidyltransferase</keyword>
<keyword evidence="3" id="KW-0695">RNA-directed DNA polymerase</keyword>
<sequence>MSCFKLPQGIISEIESLLMNFWWEKTSKQRGIPWIAWKKLQYSKKEGGLGFRDLAKFNDALLAKQAWRIIQHPHSLFAKIMKARYFRDESILDAKVRKYQSYGWASLLSGVALLKKGTKYIVGDGKTIRLGIDNVLEDHPPKPIRVADPGNNIRLETLISMNGMSRSWDISKIASLVDQRDQALVQNIHLSKEVNRDTISWNYNTSGDYSVRSGYWLLTHDPDDLHNHVDPPPGSVDLKNSIWKLPLMPKIKHFLWRALSRALATTSRLATRGMHIDTTCPRCRREEESINHALFTCPFATMVWRLSNSIPLHGTVFSPEFDTNISLLLSLTTNQTLQDDQKLLPFWLLWRIWKSRNNFVFNKARESATKTVLKAQAEIRQWLTATYSPTRRNHRTAHDTPLSPPRCWTAPPPSFIKCNFDAAYDIQTQQVTAGWIIRDHHGTPKHWGSLKLGQAATPLEAETKALLAAMQQSWIRGYKATYFEGDCEILIQTLNNSKRIGTLTNLFKDIHFWARKFQRNRFIFTKREGNAAAHCLAKFGCISSTCYSNSVTQPLWLQKQLCIDISNLI</sequence>
<keyword evidence="4" id="KW-1185">Reference proteome</keyword>
<dbReference type="InterPro" id="IPR052929">
    <property type="entry name" value="RNase_H-like_EbsB-rel"/>
</dbReference>
<feature type="domain" description="Reverse transcriptase zinc-binding" evidence="2">
    <location>
        <begin position="229"/>
        <end position="304"/>
    </location>
</feature>
<accession>A0A8T2BQ62</accession>
<dbReference type="PANTHER" id="PTHR47074">
    <property type="entry name" value="BNAC02G40300D PROTEIN"/>
    <property type="match status" value="1"/>
</dbReference>
<keyword evidence="3" id="KW-0808">Transferase</keyword>
<comment type="caution">
    <text evidence="3">The sequence shown here is derived from an EMBL/GenBank/DDBJ whole genome shotgun (WGS) entry which is preliminary data.</text>
</comment>
<dbReference type="Proteomes" id="UP000694251">
    <property type="component" value="Chromosome 7"/>
</dbReference>
<dbReference type="InterPro" id="IPR026960">
    <property type="entry name" value="RVT-Znf"/>
</dbReference>
<feature type="domain" description="RNase H type-1" evidence="1">
    <location>
        <begin position="419"/>
        <end position="539"/>
    </location>
</feature>
<evidence type="ECO:0000313" key="4">
    <source>
        <dbReference type="Proteomes" id="UP000694251"/>
    </source>
</evidence>